<keyword evidence="3" id="KW-1185">Reference proteome</keyword>
<feature type="domain" description="STAS" evidence="1">
    <location>
        <begin position="9"/>
        <end position="103"/>
    </location>
</feature>
<dbReference type="OrthoDB" id="4249752at2"/>
<organism evidence="2 3">
    <name type="scientific">Streptomyces nitrosporeus</name>
    <dbReference type="NCBI Taxonomy" id="28894"/>
    <lineage>
        <taxon>Bacteria</taxon>
        <taxon>Bacillati</taxon>
        <taxon>Actinomycetota</taxon>
        <taxon>Actinomycetes</taxon>
        <taxon>Kitasatosporales</taxon>
        <taxon>Streptomycetaceae</taxon>
        <taxon>Streptomyces</taxon>
    </lineage>
</organism>
<accession>A0A5J6F882</accession>
<protein>
    <submittedName>
        <fullName evidence="2">Anti-sigma factor antagonist</fullName>
    </submittedName>
</protein>
<dbReference type="AlphaFoldDB" id="A0A5J6F882"/>
<reference evidence="2 3" key="1">
    <citation type="submission" date="2017-09" db="EMBL/GenBank/DDBJ databases">
        <authorList>
            <person name="Lee N."/>
            <person name="Cho B.-K."/>
        </authorList>
    </citation>
    <scope>NUCLEOTIDE SEQUENCE [LARGE SCALE GENOMIC DNA]</scope>
    <source>
        <strain evidence="2 3">ATCC 12769</strain>
    </source>
</reference>
<name>A0A5J6F882_9ACTN</name>
<dbReference type="KEGG" id="snk:CP967_07125"/>
<evidence type="ECO:0000313" key="2">
    <source>
        <dbReference type="EMBL" id="QEU71764.1"/>
    </source>
</evidence>
<dbReference type="EMBL" id="CP023702">
    <property type="protein sequence ID" value="QEU71764.1"/>
    <property type="molecule type" value="Genomic_DNA"/>
</dbReference>
<dbReference type="InterPro" id="IPR058548">
    <property type="entry name" value="MlaB-like_STAS"/>
</dbReference>
<evidence type="ECO:0000313" key="3">
    <source>
        <dbReference type="Proteomes" id="UP000326178"/>
    </source>
</evidence>
<dbReference type="CDD" id="cd07043">
    <property type="entry name" value="STAS_anti-anti-sigma_factors"/>
    <property type="match status" value="1"/>
</dbReference>
<dbReference type="Proteomes" id="UP000326178">
    <property type="component" value="Chromosome"/>
</dbReference>
<dbReference type="InterPro" id="IPR002645">
    <property type="entry name" value="STAS_dom"/>
</dbReference>
<gene>
    <name evidence="2" type="ORF">CP967_07125</name>
</gene>
<dbReference type="InterPro" id="IPR036513">
    <property type="entry name" value="STAS_dom_sf"/>
</dbReference>
<proteinExistence type="predicted"/>
<dbReference type="Pfam" id="PF13466">
    <property type="entry name" value="STAS_2"/>
    <property type="match status" value="1"/>
</dbReference>
<dbReference type="RefSeq" id="WP_150487132.1">
    <property type="nucleotide sequence ID" value="NZ_BMUV01000005.1"/>
</dbReference>
<evidence type="ECO:0000259" key="1">
    <source>
        <dbReference type="PROSITE" id="PS50801"/>
    </source>
</evidence>
<dbReference type="PROSITE" id="PS50801">
    <property type="entry name" value="STAS"/>
    <property type="match status" value="1"/>
</dbReference>
<sequence length="129" mass="13964">MTPLPLPPFTVLTDARPGVVHLRLAGDLDYDSCDELVRRTDACLAGDPDLTDLHLDCARLTLCDSMGVSTFLLVHRRTAARGIRLHVDNSPPFLTRLFEVTGIGVVFASGARAPRDGEERADDGPAPRS</sequence>
<dbReference type="SUPFAM" id="SSF52091">
    <property type="entry name" value="SpoIIaa-like"/>
    <property type="match status" value="1"/>
</dbReference>
<dbReference type="Gene3D" id="3.30.750.24">
    <property type="entry name" value="STAS domain"/>
    <property type="match status" value="1"/>
</dbReference>